<evidence type="ECO:0000313" key="3">
    <source>
        <dbReference type="Proteomes" id="UP000199592"/>
    </source>
</evidence>
<keyword evidence="3" id="KW-1185">Reference proteome</keyword>
<protein>
    <submittedName>
        <fullName evidence="2">YceI-like domain-containing protein</fullName>
    </submittedName>
</protein>
<dbReference type="PANTHER" id="PTHR34406:SF1">
    <property type="entry name" value="PROTEIN YCEI"/>
    <property type="match status" value="1"/>
</dbReference>
<name>A0A1H2Y7T5_9FLAO</name>
<dbReference type="PANTHER" id="PTHR34406">
    <property type="entry name" value="PROTEIN YCEI"/>
    <property type="match status" value="1"/>
</dbReference>
<dbReference type="OrthoDB" id="9794147at2"/>
<organism evidence="2 3">
    <name type="scientific">Flagellimonas zhangzhouensis</name>
    <dbReference type="NCBI Taxonomy" id="1073328"/>
    <lineage>
        <taxon>Bacteria</taxon>
        <taxon>Pseudomonadati</taxon>
        <taxon>Bacteroidota</taxon>
        <taxon>Flavobacteriia</taxon>
        <taxon>Flavobacteriales</taxon>
        <taxon>Flavobacteriaceae</taxon>
        <taxon>Flagellimonas</taxon>
    </lineage>
</organism>
<dbReference type="InterPro" id="IPR036761">
    <property type="entry name" value="TTHA0802/YceI-like_sf"/>
</dbReference>
<evidence type="ECO:0000259" key="1">
    <source>
        <dbReference type="Pfam" id="PF04264"/>
    </source>
</evidence>
<dbReference type="Gene3D" id="2.40.128.110">
    <property type="entry name" value="Lipid/polyisoprenoid-binding, YceI-like"/>
    <property type="match status" value="1"/>
</dbReference>
<dbReference type="EMBL" id="FNMY01000005">
    <property type="protein sequence ID" value="SDX01111.1"/>
    <property type="molecule type" value="Genomic_DNA"/>
</dbReference>
<evidence type="ECO:0000313" key="2">
    <source>
        <dbReference type="EMBL" id="SDX01111.1"/>
    </source>
</evidence>
<dbReference type="Pfam" id="PF04264">
    <property type="entry name" value="YceI"/>
    <property type="match status" value="1"/>
</dbReference>
<gene>
    <name evidence="2" type="ORF">SAMN04487892_2954</name>
</gene>
<accession>A0A1H2Y7T5</accession>
<dbReference type="Proteomes" id="UP000199592">
    <property type="component" value="Unassembled WGS sequence"/>
</dbReference>
<reference evidence="3" key="1">
    <citation type="submission" date="2016-10" db="EMBL/GenBank/DDBJ databases">
        <authorList>
            <person name="Varghese N."/>
            <person name="Submissions S."/>
        </authorList>
    </citation>
    <scope>NUCLEOTIDE SEQUENCE [LARGE SCALE GENOMIC DNA]</scope>
    <source>
        <strain evidence="3">DSM 25030</strain>
    </source>
</reference>
<dbReference type="InterPro" id="IPR007372">
    <property type="entry name" value="Lipid/polyisoprenoid-bd_YceI"/>
</dbReference>
<dbReference type="STRING" id="1073328.SAMN05216294_3067"/>
<proteinExistence type="predicted"/>
<feature type="domain" description="Lipid/polyisoprenoid-binding YceI-like" evidence="1">
    <location>
        <begin position="60"/>
        <end position="194"/>
    </location>
</feature>
<dbReference type="RefSeq" id="WP_090298565.1">
    <property type="nucleotide sequence ID" value="NZ_FNKI01000004.1"/>
</dbReference>
<dbReference type="SUPFAM" id="SSF101874">
    <property type="entry name" value="YceI-like"/>
    <property type="match status" value="1"/>
</dbReference>
<sequence length="199" mass="22017">MHNHTQPRPMFIWRTIFWMTFLLIPFALSSQTYKLSGSEGEVMVTGTSTLHDWEEIAEKKSGSIGLDVSGELPKITTLKFAVESESLKSGKSGMDKNTYKALDSDKHKEIVYQMTSVKSISKASSANTYKVIATGNLTIAGHTNKVDLPFNLTVNGSKVTLDGKYGMKMTSFGIEPPKALMGTIKTGDEIEIHYTTIWK</sequence>
<dbReference type="AlphaFoldDB" id="A0A1H2Y7T5"/>